<evidence type="ECO:0000256" key="11">
    <source>
        <dbReference type="ARBA" id="ARBA00023136"/>
    </source>
</evidence>
<protein>
    <recommendedName>
        <fullName evidence="15">Cytochrome c oxidase subunit 2</fullName>
        <ecNumber evidence="15">7.1.1.9</ecNumber>
    </recommendedName>
</protein>
<dbReference type="SUPFAM" id="SSF81464">
    <property type="entry name" value="Cytochrome c oxidase subunit II-like, transmembrane region"/>
    <property type="match status" value="1"/>
</dbReference>
<comment type="subcellular location">
    <subcellularLocation>
        <location evidence="14">Cell membrane</location>
        <topology evidence="14">Multi-pass membrane protein</topology>
    </subcellularLocation>
    <subcellularLocation>
        <location evidence="1">Membrane</location>
        <topology evidence="1">Multi-pass membrane protein</topology>
    </subcellularLocation>
</comment>
<dbReference type="InterPro" id="IPR002429">
    <property type="entry name" value="CcO_II-like_C"/>
</dbReference>
<evidence type="ECO:0000313" key="20">
    <source>
        <dbReference type="EMBL" id="PKB25983.1"/>
    </source>
</evidence>
<evidence type="ECO:0000256" key="3">
    <source>
        <dbReference type="ARBA" id="ARBA00022448"/>
    </source>
</evidence>
<dbReference type="PROSITE" id="PS50999">
    <property type="entry name" value="COX2_TM"/>
    <property type="match status" value="1"/>
</dbReference>
<keyword evidence="3 14" id="KW-0813">Transport</keyword>
<keyword evidence="17" id="KW-0732">Signal</keyword>
<dbReference type="Pfam" id="PF00116">
    <property type="entry name" value="COX2"/>
    <property type="match status" value="1"/>
</dbReference>
<evidence type="ECO:0000256" key="10">
    <source>
        <dbReference type="ARBA" id="ARBA00023008"/>
    </source>
</evidence>
<gene>
    <name evidence="20" type="ORF">B0I00_1191</name>
</gene>
<keyword evidence="5 14" id="KW-0812">Transmembrane</keyword>
<evidence type="ECO:0000256" key="14">
    <source>
        <dbReference type="RuleBase" id="RU000456"/>
    </source>
</evidence>
<keyword evidence="10 15" id="KW-0186">Copper</keyword>
<evidence type="ECO:0000256" key="12">
    <source>
        <dbReference type="ARBA" id="ARBA00024688"/>
    </source>
</evidence>
<keyword evidence="7" id="KW-1278">Translocase</keyword>
<dbReference type="Gene3D" id="2.60.40.420">
    <property type="entry name" value="Cupredoxins - blue copper proteins"/>
    <property type="match status" value="1"/>
</dbReference>
<comment type="similarity">
    <text evidence="2 14">Belongs to the cytochrome c oxidase subunit 2 family.</text>
</comment>
<evidence type="ECO:0000256" key="5">
    <source>
        <dbReference type="ARBA" id="ARBA00022692"/>
    </source>
</evidence>
<evidence type="ECO:0000256" key="13">
    <source>
        <dbReference type="ARBA" id="ARBA00047816"/>
    </source>
</evidence>
<evidence type="ECO:0000256" key="4">
    <source>
        <dbReference type="ARBA" id="ARBA00022660"/>
    </source>
</evidence>
<dbReference type="GO" id="GO:0005507">
    <property type="term" value="F:copper ion binding"/>
    <property type="evidence" value="ECO:0007669"/>
    <property type="project" value="InterPro"/>
</dbReference>
<dbReference type="GO" id="GO:0005886">
    <property type="term" value="C:plasma membrane"/>
    <property type="evidence" value="ECO:0007669"/>
    <property type="project" value="UniProtKB-SubCell"/>
</dbReference>
<accession>A0A2N0I478</accession>
<dbReference type="CDD" id="cd13912">
    <property type="entry name" value="CcO_II_C"/>
    <property type="match status" value="1"/>
</dbReference>
<dbReference type="EC" id="7.1.1.9" evidence="15"/>
<evidence type="ECO:0000259" key="19">
    <source>
        <dbReference type="PROSITE" id="PS50999"/>
    </source>
</evidence>
<proteinExistence type="inferred from homology"/>
<reference evidence="20 21" key="1">
    <citation type="submission" date="2017-11" db="EMBL/GenBank/DDBJ databases">
        <title>Genomic Encyclopedia of Type Strains, Phase III (KMG-III): the genomes of soil and plant-associated and newly described type strains.</title>
        <authorList>
            <person name="Whitman W."/>
        </authorList>
    </citation>
    <scope>NUCLEOTIDE SEQUENCE [LARGE SCALE GENOMIC DNA]</scope>
    <source>
        <strain evidence="20 21">CGMCC 1.12274</strain>
    </source>
</reference>
<dbReference type="PRINTS" id="PR01166">
    <property type="entry name" value="CYCOXIDASEII"/>
</dbReference>
<dbReference type="InterPro" id="IPR008972">
    <property type="entry name" value="Cupredoxin"/>
</dbReference>
<dbReference type="GO" id="GO:0004129">
    <property type="term" value="F:cytochrome-c oxidase activity"/>
    <property type="evidence" value="ECO:0007669"/>
    <property type="project" value="UniProtKB-EC"/>
</dbReference>
<dbReference type="AlphaFoldDB" id="A0A2N0I478"/>
<evidence type="ECO:0000256" key="16">
    <source>
        <dbReference type="SAM" id="Phobius"/>
    </source>
</evidence>
<dbReference type="SUPFAM" id="SSF49503">
    <property type="entry name" value="Cupredoxins"/>
    <property type="match status" value="1"/>
</dbReference>
<feature type="domain" description="Cytochrome oxidase subunit II transmembrane region profile" evidence="19">
    <location>
        <begin position="108"/>
        <end position="203"/>
    </location>
</feature>
<dbReference type="Pfam" id="PF02790">
    <property type="entry name" value="COX2_TM"/>
    <property type="match status" value="1"/>
</dbReference>
<dbReference type="GO" id="GO:0016491">
    <property type="term" value="F:oxidoreductase activity"/>
    <property type="evidence" value="ECO:0007669"/>
    <property type="project" value="InterPro"/>
</dbReference>
<feature type="transmembrane region" description="Helical" evidence="16">
    <location>
        <begin position="133"/>
        <end position="154"/>
    </location>
</feature>
<evidence type="ECO:0000313" key="21">
    <source>
        <dbReference type="Proteomes" id="UP000232587"/>
    </source>
</evidence>
<keyword evidence="6 15" id="KW-0479">Metal-binding</keyword>
<dbReference type="NCBIfam" id="TIGR02866">
    <property type="entry name" value="CoxB"/>
    <property type="match status" value="1"/>
</dbReference>
<evidence type="ECO:0000256" key="2">
    <source>
        <dbReference type="ARBA" id="ARBA00007866"/>
    </source>
</evidence>
<organism evidence="20 21">
    <name type="scientific">Novosphingobium kunmingense</name>
    <dbReference type="NCBI Taxonomy" id="1211806"/>
    <lineage>
        <taxon>Bacteria</taxon>
        <taxon>Pseudomonadati</taxon>
        <taxon>Pseudomonadota</taxon>
        <taxon>Alphaproteobacteria</taxon>
        <taxon>Sphingomonadales</taxon>
        <taxon>Sphingomonadaceae</taxon>
        <taxon>Novosphingobium</taxon>
    </lineage>
</organism>
<feature type="signal peptide" evidence="17">
    <location>
        <begin position="1"/>
        <end position="31"/>
    </location>
</feature>
<dbReference type="PROSITE" id="PS50857">
    <property type="entry name" value="COX2_CUA"/>
    <property type="match status" value="1"/>
</dbReference>
<keyword evidence="4 14" id="KW-0679">Respiratory chain</keyword>
<comment type="caution">
    <text evidence="20">The sequence shown here is derived from an EMBL/GenBank/DDBJ whole genome shotgun (WGS) entry which is preliminary data.</text>
</comment>
<dbReference type="RefSeq" id="WP_100866368.1">
    <property type="nucleotide sequence ID" value="NZ_PHUF01000002.1"/>
</dbReference>
<evidence type="ECO:0000256" key="17">
    <source>
        <dbReference type="SAM" id="SignalP"/>
    </source>
</evidence>
<dbReference type="InterPro" id="IPR036257">
    <property type="entry name" value="Cyt_c_oxidase_su2_TM_sf"/>
</dbReference>
<evidence type="ECO:0000256" key="7">
    <source>
        <dbReference type="ARBA" id="ARBA00022967"/>
    </source>
</evidence>
<sequence length="379" mass="39064">MRFGHFARAAGHAFKGLGLALALCAVPQVAAATAPGVGTVSGAPASSAPVDKLATPAPAATASAAAAEAASAPAVAAPAAPAIDPNDPHFKVAPGGYVPMKPTEGKGMPVNGGINVQDQYSPNGEVALGLHHWLFWVMVVITLFVLALLVIVAVRFNKRANPTPSKTSHNTLLEVVWTAVPVLILVVIAVPSLRLLAKQYTPAPERAVTVKATGNQWFWTYTYPDNGGIEVISNMLEHDKAIANGEPSQLAVDNRMVVPVGEPIRLQATAADVIHSFAVPSLWFKIDAVPGRINERVMVITEPGVYYGQCSELCGARHGYMPIAVEALPRDKFNAWVIAQGGKIDGAPEAPAAPAAAPAPAPASAAPAADASAAAKPAA</sequence>
<dbReference type="PROSITE" id="PS00078">
    <property type="entry name" value="COX2"/>
    <property type="match status" value="1"/>
</dbReference>
<feature type="chain" id="PRO_5014942512" description="Cytochrome c oxidase subunit 2" evidence="17">
    <location>
        <begin position="32"/>
        <end position="379"/>
    </location>
</feature>
<keyword evidence="9 16" id="KW-1133">Transmembrane helix</keyword>
<dbReference type="InterPro" id="IPR014222">
    <property type="entry name" value="Cyt_c_oxidase_su2"/>
</dbReference>
<dbReference type="PANTHER" id="PTHR22888">
    <property type="entry name" value="CYTOCHROME C OXIDASE, SUBUNIT II"/>
    <property type="match status" value="1"/>
</dbReference>
<dbReference type="EMBL" id="PHUF01000002">
    <property type="protein sequence ID" value="PKB25983.1"/>
    <property type="molecule type" value="Genomic_DNA"/>
</dbReference>
<dbReference type="Gene3D" id="1.10.287.90">
    <property type="match status" value="1"/>
</dbReference>
<keyword evidence="8 14" id="KW-0249">Electron transport</keyword>
<keyword evidence="11 16" id="KW-0472">Membrane</keyword>
<evidence type="ECO:0000259" key="18">
    <source>
        <dbReference type="PROSITE" id="PS50857"/>
    </source>
</evidence>
<dbReference type="InterPro" id="IPR001505">
    <property type="entry name" value="Copper_CuA"/>
</dbReference>
<dbReference type="InterPro" id="IPR034210">
    <property type="entry name" value="CcO_II_C"/>
</dbReference>
<feature type="transmembrane region" description="Helical" evidence="16">
    <location>
        <begin position="175"/>
        <end position="197"/>
    </location>
</feature>
<evidence type="ECO:0000256" key="6">
    <source>
        <dbReference type="ARBA" id="ARBA00022723"/>
    </source>
</evidence>
<evidence type="ECO:0000256" key="15">
    <source>
        <dbReference type="RuleBase" id="RU004024"/>
    </source>
</evidence>
<comment type="catalytic activity">
    <reaction evidence="13 15">
        <text>4 Fe(II)-[cytochrome c] + O2 + 8 H(+)(in) = 4 Fe(III)-[cytochrome c] + 2 H2O + 4 H(+)(out)</text>
        <dbReference type="Rhea" id="RHEA:11436"/>
        <dbReference type="Rhea" id="RHEA-COMP:10350"/>
        <dbReference type="Rhea" id="RHEA-COMP:14399"/>
        <dbReference type="ChEBI" id="CHEBI:15377"/>
        <dbReference type="ChEBI" id="CHEBI:15378"/>
        <dbReference type="ChEBI" id="CHEBI:15379"/>
        <dbReference type="ChEBI" id="CHEBI:29033"/>
        <dbReference type="ChEBI" id="CHEBI:29034"/>
        <dbReference type="EC" id="7.1.1.9"/>
    </reaction>
</comment>
<dbReference type="OrthoDB" id="9781261at2"/>
<dbReference type="InterPro" id="IPR011759">
    <property type="entry name" value="Cyt_c_oxidase_su2_TM_dom"/>
</dbReference>
<dbReference type="InterPro" id="IPR045187">
    <property type="entry name" value="CcO_II"/>
</dbReference>
<comment type="function">
    <text evidence="12 15">Subunits I and II form the functional core of the enzyme complex. Electrons originating in cytochrome c are transferred via heme a and Cu(A) to the binuclear center formed by heme a3 and Cu(B).</text>
</comment>
<dbReference type="PANTHER" id="PTHR22888:SF9">
    <property type="entry name" value="CYTOCHROME C OXIDASE SUBUNIT 2"/>
    <property type="match status" value="1"/>
</dbReference>
<evidence type="ECO:0000256" key="9">
    <source>
        <dbReference type="ARBA" id="ARBA00022989"/>
    </source>
</evidence>
<feature type="domain" description="Cytochrome oxidase subunit II copper A binding" evidence="18">
    <location>
        <begin position="205"/>
        <end position="339"/>
    </location>
</feature>
<evidence type="ECO:0000256" key="8">
    <source>
        <dbReference type="ARBA" id="ARBA00022982"/>
    </source>
</evidence>
<comment type="cofactor">
    <cofactor evidence="15">
        <name>Cu cation</name>
        <dbReference type="ChEBI" id="CHEBI:23378"/>
    </cofactor>
    <text evidence="15">Binds a copper A center.</text>
</comment>
<evidence type="ECO:0000256" key="1">
    <source>
        <dbReference type="ARBA" id="ARBA00004141"/>
    </source>
</evidence>
<dbReference type="GO" id="GO:0042773">
    <property type="term" value="P:ATP synthesis coupled electron transport"/>
    <property type="evidence" value="ECO:0007669"/>
    <property type="project" value="TreeGrafter"/>
</dbReference>
<keyword evidence="21" id="KW-1185">Reference proteome</keyword>
<dbReference type="Proteomes" id="UP000232587">
    <property type="component" value="Unassembled WGS sequence"/>
</dbReference>
<name>A0A2N0I478_9SPHN</name>